<evidence type="ECO:0000256" key="14">
    <source>
        <dbReference type="ARBA" id="ARBA00023098"/>
    </source>
</evidence>
<evidence type="ECO:0000256" key="24">
    <source>
        <dbReference type="SAM" id="Phobius"/>
    </source>
</evidence>
<feature type="transmembrane region" description="Helical" evidence="24">
    <location>
        <begin position="62"/>
        <end position="83"/>
    </location>
</feature>
<keyword evidence="10 25" id="KW-0808">Transferase</keyword>
<evidence type="ECO:0000256" key="16">
    <source>
        <dbReference type="ARBA" id="ARBA00023209"/>
    </source>
</evidence>
<organism evidence="25 26">
    <name type="scientific">Oceanomicrobium pacificus</name>
    <dbReference type="NCBI Taxonomy" id="2692916"/>
    <lineage>
        <taxon>Bacteria</taxon>
        <taxon>Pseudomonadati</taxon>
        <taxon>Pseudomonadota</taxon>
        <taxon>Alphaproteobacteria</taxon>
        <taxon>Rhodobacterales</taxon>
        <taxon>Paracoccaceae</taxon>
        <taxon>Oceanomicrobium</taxon>
    </lineage>
</organism>
<evidence type="ECO:0000256" key="4">
    <source>
        <dbReference type="ARBA" id="ARBA00005189"/>
    </source>
</evidence>
<evidence type="ECO:0000256" key="22">
    <source>
        <dbReference type="ARBA" id="ARBA00032743"/>
    </source>
</evidence>
<feature type="transmembrane region" description="Helical" evidence="24">
    <location>
        <begin position="179"/>
        <end position="198"/>
    </location>
</feature>
<evidence type="ECO:0000256" key="17">
    <source>
        <dbReference type="ARBA" id="ARBA00023264"/>
    </source>
</evidence>
<evidence type="ECO:0000256" key="6">
    <source>
        <dbReference type="ARBA" id="ARBA00012487"/>
    </source>
</evidence>
<accession>A0A6B0TXV2</accession>
<evidence type="ECO:0000256" key="13">
    <source>
        <dbReference type="ARBA" id="ARBA00022989"/>
    </source>
</evidence>
<feature type="transmembrane region" description="Helical" evidence="24">
    <location>
        <begin position="250"/>
        <end position="270"/>
    </location>
</feature>
<keyword evidence="15 24" id="KW-0472">Membrane</keyword>
<evidence type="ECO:0000256" key="23">
    <source>
        <dbReference type="ARBA" id="ARBA00033406"/>
    </source>
</evidence>
<gene>
    <name evidence="25" type="ORF">GSH16_10260</name>
</gene>
<evidence type="ECO:0000256" key="12">
    <source>
        <dbReference type="ARBA" id="ARBA00022695"/>
    </source>
</evidence>
<evidence type="ECO:0000256" key="1">
    <source>
        <dbReference type="ARBA" id="ARBA00001698"/>
    </source>
</evidence>
<evidence type="ECO:0000256" key="2">
    <source>
        <dbReference type="ARBA" id="ARBA00004651"/>
    </source>
</evidence>
<evidence type="ECO:0000256" key="15">
    <source>
        <dbReference type="ARBA" id="ARBA00023136"/>
    </source>
</evidence>
<evidence type="ECO:0000256" key="9">
    <source>
        <dbReference type="ARBA" id="ARBA00022516"/>
    </source>
</evidence>
<keyword evidence="8" id="KW-1003">Cell membrane</keyword>
<dbReference type="RefSeq" id="WP_160854663.1">
    <property type="nucleotide sequence ID" value="NZ_WUWG01000003.1"/>
</dbReference>
<evidence type="ECO:0000256" key="7">
    <source>
        <dbReference type="ARBA" id="ARBA00019373"/>
    </source>
</evidence>
<evidence type="ECO:0000256" key="18">
    <source>
        <dbReference type="ARBA" id="ARBA00029893"/>
    </source>
</evidence>
<comment type="similarity">
    <text evidence="5">Belongs to the CDS family.</text>
</comment>
<feature type="transmembrane region" description="Helical" evidence="24">
    <location>
        <begin position="20"/>
        <end position="50"/>
    </location>
</feature>
<keyword evidence="11 24" id="KW-0812">Transmembrane</keyword>
<evidence type="ECO:0000313" key="26">
    <source>
        <dbReference type="Proteomes" id="UP000436016"/>
    </source>
</evidence>
<keyword evidence="9" id="KW-0444">Lipid biosynthesis</keyword>
<dbReference type="GO" id="GO:0004605">
    <property type="term" value="F:phosphatidate cytidylyltransferase activity"/>
    <property type="evidence" value="ECO:0007669"/>
    <property type="project" value="UniProtKB-EC"/>
</dbReference>
<dbReference type="PANTHER" id="PTHR46382">
    <property type="entry name" value="PHOSPHATIDATE CYTIDYLYLTRANSFERASE"/>
    <property type="match status" value="1"/>
</dbReference>
<dbReference type="Pfam" id="PF01148">
    <property type="entry name" value="CTP_transf_1"/>
    <property type="match status" value="1"/>
</dbReference>
<evidence type="ECO:0000256" key="10">
    <source>
        <dbReference type="ARBA" id="ARBA00022679"/>
    </source>
</evidence>
<evidence type="ECO:0000256" key="8">
    <source>
        <dbReference type="ARBA" id="ARBA00022475"/>
    </source>
</evidence>
<dbReference type="GO" id="GO:0005886">
    <property type="term" value="C:plasma membrane"/>
    <property type="evidence" value="ECO:0007669"/>
    <property type="project" value="UniProtKB-SubCell"/>
</dbReference>
<sequence length="272" mass="27876">MTNGPSDTSKFADLGVRTASGVGLGLVALGVFYLGAPFSTVLLAAGAALMQIEYRRMFDTDSAIAAPAMLIGILTAAATVVAADLIGPMAGLLTVFAGGASMLLVDRRWPVWSFAGLAYIALAMAGLALLRSDSDDGFTLILWLVLTVVAADVGGYFAGRIFGGPKLWPAVSPKKTWSGAIGGWVLAMLVAAIMAPLIEGVLLFPLVLLGLVTAMVSQAGDLLESHVKRVRGIKDSGQIMPGHGGLLDRLDGLMAASLLCGMTGVVAGVFGN</sequence>
<evidence type="ECO:0000313" key="25">
    <source>
        <dbReference type="EMBL" id="MXU65833.1"/>
    </source>
</evidence>
<keyword evidence="13 24" id="KW-1133">Transmembrane helix</keyword>
<comment type="catalytic activity">
    <reaction evidence="1">
        <text>a 1,2-diacyl-sn-glycero-3-phosphate + CTP + H(+) = a CDP-1,2-diacyl-sn-glycerol + diphosphate</text>
        <dbReference type="Rhea" id="RHEA:16229"/>
        <dbReference type="ChEBI" id="CHEBI:15378"/>
        <dbReference type="ChEBI" id="CHEBI:33019"/>
        <dbReference type="ChEBI" id="CHEBI:37563"/>
        <dbReference type="ChEBI" id="CHEBI:58332"/>
        <dbReference type="ChEBI" id="CHEBI:58608"/>
        <dbReference type="EC" id="2.7.7.41"/>
    </reaction>
</comment>
<comment type="caution">
    <text evidence="25">The sequence shown here is derived from an EMBL/GenBank/DDBJ whole genome shotgun (WGS) entry which is preliminary data.</text>
</comment>
<comment type="pathway">
    <text evidence="3">Phospholipid metabolism; CDP-diacylglycerol biosynthesis; CDP-diacylglycerol from sn-glycerol 3-phosphate: step 3/3.</text>
</comment>
<reference evidence="25 26" key="1">
    <citation type="submission" date="2019-12" db="EMBL/GenBank/DDBJ databases">
        <title>Strain KN286 was isolated from seawater, which was collected from Caroline Seamount in the tropical western Pacific.</title>
        <authorList>
            <person name="Wang Q."/>
        </authorList>
    </citation>
    <scope>NUCLEOTIDE SEQUENCE [LARGE SCALE GENOMIC DNA]</scope>
    <source>
        <strain evidence="25 26">KN286</strain>
    </source>
</reference>
<name>A0A6B0TXV2_9RHOB</name>
<evidence type="ECO:0000256" key="11">
    <source>
        <dbReference type="ARBA" id="ARBA00022692"/>
    </source>
</evidence>
<keyword evidence="14" id="KW-0443">Lipid metabolism</keyword>
<evidence type="ECO:0000256" key="19">
    <source>
        <dbReference type="ARBA" id="ARBA00031825"/>
    </source>
</evidence>
<dbReference type="Proteomes" id="UP000436016">
    <property type="component" value="Unassembled WGS sequence"/>
</dbReference>
<dbReference type="AlphaFoldDB" id="A0A6B0TXV2"/>
<comment type="subcellular location">
    <subcellularLocation>
        <location evidence="2">Cell membrane</location>
        <topology evidence="2">Multi-pass membrane protein</topology>
    </subcellularLocation>
</comment>
<protein>
    <recommendedName>
        <fullName evidence="7">Phosphatidate cytidylyltransferase</fullName>
        <ecNumber evidence="6">2.7.7.41</ecNumber>
    </recommendedName>
    <alternativeName>
        <fullName evidence="20">CDP-DAG synthase</fullName>
    </alternativeName>
    <alternativeName>
        <fullName evidence="22">CDP-DG synthase</fullName>
    </alternativeName>
    <alternativeName>
        <fullName evidence="18">CDP-diacylglycerol synthase</fullName>
    </alternativeName>
    <alternativeName>
        <fullName evidence="21">CDP-diglyceride pyrophosphorylase</fullName>
    </alternativeName>
    <alternativeName>
        <fullName evidence="23">CDP-diglyceride synthase</fullName>
    </alternativeName>
    <alternativeName>
        <fullName evidence="19">CTP:phosphatidate cytidylyltransferase</fullName>
    </alternativeName>
</protein>
<proteinExistence type="inferred from homology"/>
<dbReference type="EMBL" id="WUWG01000003">
    <property type="protein sequence ID" value="MXU65833.1"/>
    <property type="molecule type" value="Genomic_DNA"/>
</dbReference>
<evidence type="ECO:0000256" key="20">
    <source>
        <dbReference type="ARBA" id="ARBA00032253"/>
    </source>
</evidence>
<dbReference type="GO" id="GO:0016024">
    <property type="term" value="P:CDP-diacylglycerol biosynthetic process"/>
    <property type="evidence" value="ECO:0007669"/>
    <property type="project" value="TreeGrafter"/>
</dbReference>
<keyword evidence="12 25" id="KW-0548">Nucleotidyltransferase</keyword>
<evidence type="ECO:0000256" key="3">
    <source>
        <dbReference type="ARBA" id="ARBA00005119"/>
    </source>
</evidence>
<feature type="transmembrane region" description="Helical" evidence="24">
    <location>
        <begin position="137"/>
        <end position="158"/>
    </location>
</feature>
<dbReference type="PANTHER" id="PTHR46382:SF1">
    <property type="entry name" value="PHOSPHATIDATE CYTIDYLYLTRANSFERASE"/>
    <property type="match status" value="1"/>
</dbReference>
<keyword evidence="16" id="KW-0594">Phospholipid biosynthesis</keyword>
<comment type="pathway">
    <text evidence="4">Lipid metabolism.</text>
</comment>
<dbReference type="EC" id="2.7.7.41" evidence="6"/>
<evidence type="ECO:0000256" key="21">
    <source>
        <dbReference type="ARBA" id="ARBA00032396"/>
    </source>
</evidence>
<feature type="transmembrane region" description="Helical" evidence="24">
    <location>
        <begin position="89"/>
        <end position="105"/>
    </location>
</feature>
<evidence type="ECO:0000256" key="5">
    <source>
        <dbReference type="ARBA" id="ARBA00010185"/>
    </source>
</evidence>
<feature type="transmembrane region" description="Helical" evidence="24">
    <location>
        <begin position="112"/>
        <end position="131"/>
    </location>
</feature>
<keyword evidence="26" id="KW-1185">Reference proteome</keyword>
<keyword evidence="17" id="KW-1208">Phospholipid metabolism</keyword>